<dbReference type="PANTHER" id="PTHR30383:SF5">
    <property type="entry name" value="SGNH HYDROLASE-TYPE ESTERASE DOMAIN-CONTAINING PROTEIN"/>
    <property type="match status" value="1"/>
</dbReference>
<keyword evidence="4" id="KW-1185">Reference proteome</keyword>
<dbReference type="InterPro" id="IPR013830">
    <property type="entry name" value="SGNH_hydro"/>
</dbReference>
<evidence type="ECO:0000256" key="1">
    <source>
        <dbReference type="SAM" id="SignalP"/>
    </source>
</evidence>
<sequence>MKKLISAFVLAFLVQFTFAQELAFQDEVNRRATEIDDTGWDKGSVVFTGSSSVRMWKNLQDQFPDVAIINSAFGGSTADQLLMHLDKTVLQYEPSKVFIYEGDNDINSGQEISDIMGNLDELVTKIHAKYPNTIVNLIAAKPSPSRWEKKTSYLALNDLIRQYATTHDNVHIVNVWDIMLDDSGKPKADIFLEDNLHMNEKGYELWKEIFTPFMK</sequence>
<feature type="chain" id="PRO_5017738258" evidence="1">
    <location>
        <begin position="20"/>
        <end position="215"/>
    </location>
</feature>
<gene>
    <name evidence="3" type="ORF">C8N25_12651</name>
</gene>
<organism evidence="3 4">
    <name type="scientific">Algoriphagus antarcticus</name>
    <dbReference type="NCBI Taxonomy" id="238540"/>
    <lineage>
        <taxon>Bacteria</taxon>
        <taxon>Pseudomonadati</taxon>
        <taxon>Bacteroidota</taxon>
        <taxon>Cytophagia</taxon>
        <taxon>Cytophagales</taxon>
        <taxon>Cyclobacteriaceae</taxon>
        <taxon>Algoriphagus</taxon>
    </lineage>
</organism>
<accession>A0A3E0DIB7</accession>
<evidence type="ECO:0000313" key="3">
    <source>
        <dbReference type="EMBL" id="REG81547.1"/>
    </source>
</evidence>
<dbReference type="InterPro" id="IPR051532">
    <property type="entry name" value="Ester_Hydrolysis_Enzymes"/>
</dbReference>
<proteinExistence type="predicted"/>
<feature type="domain" description="SGNH hydrolase-type esterase" evidence="2">
    <location>
        <begin position="55"/>
        <end position="205"/>
    </location>
</feature>
<dbReference type="AlphaFoldDB" id="A0A3E0DIB7"/>
<dbReference type="InterPro" id="IPR036514">
    <property type="entry name" value="SGNH_hydro_sf"/>
</dbReference>
<feature type="signal peptide" evidence="1">
    <location>
        <begin position="1"/>
        <end position="19"/>
    </location>
</feature>
<dbReference type="Pfam" id="PF13472">
    <property type="entry name" value="Lipase_GDSL_2"/>
    <property type="match status" value="1"/>
</dbReference>
<dbReference type="OrthoDB" id="9790057at2"/>
<reference evidence="3 4" key="1">
    <citation type="submission" date="2018-08" db="EMBL/GenBank/DDBJ databases">
        <title>Genomic Encyclopedia of Archaeal and Bacterial Type Strains, Phase II (KMG-II): from individual species to whole genera.</title>
        <authorList>
            <person name="Goeker M."/>
        </authorList>
    </citation>
    <scope>NUCLEOTIDE SEQUENCE [LARGE SCALE GENOMIC DNA]</scope>
    <source>
        <strain evidence="3 4">DSM 15986</strain>
    </source>
</reference>
<dbReference type="Gene3D" id="3.40.50.1110">
    <property type="entry name" value="SGNH hydrolase"/>
    <property type="match status" value="1"/>
</dbReference>
<keyword evidence="1" id="KW-0732">Signal</keyword>
<name>A0A3E0DIB7_9BACT</name>
<evidence type="ECO:0000259" key="2">
    <source>
        <dbReference type="Pfam" id="PF13472"/>
    </source>
</evidence>
<dbReference type="PANTHER" id="PTHR30383">
    <property type="entry name" value="THIOESTERASE 1/PROTEASE 1/LYSOPHOSPHOLIPASE L1"/>
    <property type="match status" value="1"/>
</dbReference>
<dbReference type="GO" id="GO:0004622">
    <property type="term" value="F:phosphatidylcholine lysophospholipase activity"/>
    <property type="evidence" value="ECO:0007669"/>
    <property type="project" value="TreeGrafter"/>
</dbReference>
<evidence type="ECO:0000313" key="4">
    <source>
        <dbReference type="Proteomes" id="UP000256405"/>
    </source>
</evidence>
<comment type="caution">
    <text evidence="3">The sequence shown here is derived from an EMBL/GenBank/DDBJ whole genome shotgun (WGS) entry which is preliminary data.</text>
</comment>
<dbReference type="RefSeq" id="WP_086540982.1">
    <property type="nucleotide sequence ID" value="NZ_MSSW01000017.1"/>
</dbReference>
<dbReference type="EMBL" id="QUNF01000026">
    <property type="protein sequence ID" value="REG81547.1"/>
    <property type="molecule type" value="Genomic_DNA"/>
</dbReference>
<protein>
    <submittedName>
        <fullName evidence="3">Lysophospholipase L1-like esterase</fullName>
    </submittedName>
</protein>
<dbReference type="Proteomes" id="UP000256405">
    <property type="component" value="Unassembled WGS sequence"/>
</dbReference>
<dbReference type="SUPFAM" id="SSF52266">
    <property type="entry name" value="SGNH hydrolase"/>
    <property type="match status" value="1"/>
</dbReference>